<dbReference type="PANTHER" id="PTHR43425:SF2">
    <property type="entry name" value="OXYGEN-INSENSITIVE NADPH NITROREDUCTASE"/>
    <property type="match status" value="1"/>
</dbReference>
<evidence type="ECO:0000313" key="7">
    <source>
        <dbReference type="EMBL" id="MET4578168.1"/>
    </source>
</evidence>
<dbReference type="PIRSF" id="PIRSF005426">
    <property type="entry name" value="Frp"/>
    <property type="match status" value="1"/>
</dbReference>
<gene>
    <name evidence="7" type="ORF">ABIE13_003284</name>
</gene>
<dbReference type="Proteomes" id="UP001549320">
    <property type="component" value="Unassembled WGS sequence"/>
</dbReference>
<evidence type="ECO:0000256" key="4">
    <source>
        <dbReference type="ARBA" id="ARBA00023002"/>
    </source>
</evidence>
<reference evidence="7 8" key="1">
    <citation type="submission" date="2024-06" db="EMBL/GenBank/DDBJ databases">
        <title>Sorghum-associated microbial communities from plants grown in Nebraska, USA.</title>
        <authorList>
            <person name="Schachtman D."/>
        </authorList>
    </citation>
    <scope>NUCLEOTIDE SEQUENCE [LARGE SCALE GENOMIC DNA]</scope>
    <source>
        <strain evidence="7 8">2709</strain>
    </source>
</reference>
<dbReference type="CDD" id="cd02146">
    <property type="entry name" value="NfsA-like"/>
    <property type="match status" value="1"/>
</dbReference>
<evidence type="ECO:0000256" key="5">
    <source>
        <dbReference type="PIRNR" id="PIRNR005426"/>
    </source>
</evidence>
<sequence length="283" mass="30817">MPETLHPLQALLDARYADASPKMAEFHPESESVEAALAVLLQHRSARAYSPRPVAQPVLDLMMAAAQSASTSSNLQAWSVVAVKDPERKKRLAALAGGQRHIEQCPVFLVWIADLARLEAAGARHNLPRGGLDYLELMLVGVIDATLAAQNAAVAGEAQGLGVVYIGGIRNKPEAVAQELGLPPRAFAVFGMCVGYPDPERPSDVKPRLPTSVVLHEERYDAARNEQPVEDYAARMLSFYQAQGMKTNGDWVQHSLHRVRGAESLQGRDRLVEALKGMGFENR</sequence>
<evidence type="ECO:0000256" key="2">
    <source>
        <dbReference type="ARBA" id="ARBA00022630"/>
    </source>
</evidence>
<dbReference type="InterPro" id="IPR029479">
    <property type="entry name" value="Nitroreductase"/>
</dbReference>
<dbReference type="InterPro" id="IPR000415">
    <property type="entry name" value="Nitroreductase-like"/>
</dbReference>
<evidence type="ECO:0000256" key="1">
    <source>
        <dbReference type="ARBA" id="ARBA00008366"/>
    </source>
</evidence>
<keyword evidence="3 5" id="KW-0288">FMN</keyword>
<proteinExistence type="inferred from homology"/>
<dbReference type="EMBL" id="JBEPSH010000006">
    <property type="protein sequence ID" value="MET4578168.1"/>
    <property type="molecule type" value="Genomic_DNA"/>
</dbReference>
<keyword evidence="5" id="KW-0521">NADP</keyword>
<keyword evidence="8" id="KW-1185">Reference proteome</keyword>
<organism evidence="7 8">
    <name type="scientific">Ottowia thiooxydans</name>
    <dbReference type="NCBI Taxonomy" id="219182"/>
    <lineage>
        <taxon>Bacteria</taxon>
        <taxon>Pseudomonadati</taxon>
        <taxon>Pseudomonadota</taxon>
        <taxon>Betaproteobacteria</taxon>
        <taxon>Burkholderiales</taxon>
        <taxon>Comamonadaceae</taxon>
        <taxon>Ottowia</taxon>
    </lineage>
</organism>
<feature type="domain" description="Nitroreductase" evidence="6">
    <location>
        <begin position="41"/>
        <end position="196"/>
    </location>
</feature>
<dbReference type="RefSeq" id="WP_354445182.1">
    <property type="nucleotide sequence ID" value="NZ_JBEPSH010000006.1"/>
</dbReference>
<evidence type="ECO:0000256" key="3">
    <source>
        <dbReference type="ARBA" id="ARBA00022643"/>
    </source>
</evidence>
<keyword evidence="4 5" id="KW-0560">Oxidoreductase</keyword>
<dbReference type="Pfam" id="PF00881">
    <property type="entry name" value="Nitroreductase"/>
    <property type="match status" value="1"/>
</dbReference>
<accession>A0ABV2QAV2</accession>
<dbReference type="InterPro" id="IPR016446">
    <property type="entry name" value="Flavin_OxRdtase_Frp"/>
</dbReference>
<dbReference type="Gene3D" id="3.40.109.10">
    <property type="entry name" value="NADH Oxidase"/>
    <property type="match status" value="1"/>
</dbReference>
<dbReference type="PANTHER" id="PTHR43425">
    <property type="entry name" value="OXYGEN-INSENSITIVE NADPH NITROREDUCTASE"/>
    <property type="match status" value="1"/>
</dbReference>
<evidence type="ECO:0000313" key="8">
    <source>
        <dbReference type="Proteomes" id="UP001549320"/>
    </source>
</evidence>
<dbReference type="SUPFAM" id="SSF55469">
    <property type="entry name" value="FMN-dependent nitroreductase-like"/>
    <property type="match status" value="1"/>
</dbReference>
<keyword evidence="2 5" id="KW-0285">Flavoprotein</keyword>
<comment type="similarity">
    <text evidence="1 5">Belongs to the flavin oxidoreductase frp family.</text>
</comment>
<evidence type="ECO:0000259" key="6">
    <source>
        <dbReference type="Pfam" id="PF00881"/>
    </source>
</evidence>
<name>A0ABV2QAV2_9BURK</name>
<protein>
    <submittedName>
        <fullName evidence="7">Nitroreductase</fullName>
    </submittedName>
</protein>
<comment type="caution">
    <text evidence="7">The sequence shown here is derived from an EMBL/GenBank/DDBJ whole genome shotgun (WGS) entry which is preliminary data.</text>
</comment>